<organism evidence="3 4">
    <name type="scientific">Streptomyces coffeae</name>
    <dbReference type="NCBI Taxonomy" id="621382"/>
    <lineage>
        <taxon>Bacteria</taxon>
        <taxon>Bacillati</taxon>
        <taxon>Actinomycetota</taxon>
        <taxon>Actinomycetes</taxon>
        <taxon>Kitasatosporales</taxon>
        <taxon>Streptomycetaceae</taxon>
        <taxon>Streptomyces</taxon>
    </lineage>
</organism>
<keyword evidence="4" id="KW-1185">Reference proteome</keyword>
<evidence type="ECO:0000313" key="4">
    <source>
        <dbReference type="Proteomes" id="UP000634229"/>
    </source>
</evidence>
<protein>
    <submittedName>
        <fullName evidence="3">Uncharacterized protein</fullName>
    </submittedName>
</protein>
<dbReference type="RefSeq" id="WP_201875564.1">
    <property type="nucleotide sequence ID" value="NZ_JAERRF010000008.1"/>
</dbReference>
<feature type="compositionally biased region" description="Gly residues" evidence="1">
    <location>
        <begin position="17"/>
        <end position="29"/>
    </location>
</feature>
<dbReference type="SUPFAM" id="SSF81995">
    <property type="entry name" value="beta-sandwich domain of Sec23/24"/>
    <property type="match status" value="1"/>
</dbReference>
<sequence length="280" mass="29453">MSHNQPPPPPGPPPGPFGGGQPNPYGGGQQPSAEPNPYAQSPSYGYPQQPQAPQQGYGYPQQPGPYGQPPYPGQPAPGGGRNKTKIIAITAAALVVTGAIVAGALVLTGGEDKPKAMKLVTPKELDDGDYKLDKGTTDLKNEGTSVQDSMPDGATSVMARYTQASDENSGLVFSGMYGEISDPKKVQDSMFKSFKGGDSSPSVEQKRKKFQPNGADGPAIECEVVKLYDRLYAPACAWAEKTDAAMVLDVDGERESASDVDVEDFAKVTAGIYKDTRKPA</sequence>
<keyword evidence="2" id="KW-1133">Transmembrane helix</keyword>
<dbReference type="EMBL" id="JAERRF010000008">
    <property type="protein sequence ID" value="MBL1098148.1"/>
    <property type="molecule type" value="Genomic_DNA"/>
</dbReference>
<feature type="region of interest" description="Disordered" evidence="1">
    <location>
        <begin position="126"/>
        <end position="152"/>
    </location>
</feature>
<evidence type="ECO:0000313" key="3">
    <source>
        <dbReference type="EMBL" id="MBL1098148.1"/>
    </source>
</evidence>
<feature type="compositionally biased region" description="Pro residues" evidence="1">
    <location>
        <begin position="62"/>
        <end position="75"/>
    </location>
</feature>
<feature type="transmembrane region" description="Helical" evidence="2">
    <location>
        <begin position="86"/>
        <end position="108"/>
    </location>
</feature>
<evidence type="ECO:0000256" key="1">
    <source>
        <dbReference type="SAM" id="MobiDB-lite"/>
    </source>
</evidence>
<comment type="caution">
    <text evidence="3">The sequence shown here is derived from an EMBL/GenBank/DDBJ whole genome shotgun (WGS) entry which is preliminary data.</text>
</comment>
<proteinExistence type="predicted"/>
<reference evidence="3 4" key="1">
    <citation type="submission" date="2021-01" db="EMBL/GenBank/DDBJ databases">
        <title>WGS of actinomycetes isolated from Thailand.</title>
        <authorList>
            <person name="Thawai C."/>
        </authorList>
    </citation>
    <scope>NUCLEOTIDE SEQUENCE [LARGE SCALE GENOMIC DNA]</scope>
    <source>
        <strain evidence="3 4">CA1R205</strain>
    </source>
</reference>
<gene>
    <name evidence="3" type="ORF">JK363_16000</name>
</gene>
<feature type="compositionally biased region" description="Pro residues" evidence="1">
    <location>
        <begin position="1"/>
        <end position="16"/>
    </location>
</feature>
<keyword evidence="2" id="KW-0812">Transmembrane</keyword>
<name>A0ABS1NDK0_9ACTN</name>
<accession>A0ABS1NDK0</accession>
<feature type="region of interest" description="Disordered" evidence="1">
    <location>
        <begin position="1"/>
        <end position="82"/>
    </location>
</feature>
<feature type="compositionally biased region" description="Low complexity" evidence="1">
    <location>
        <begin position="37"/>
        <end position="61"/>
    </location>
</feature>
<feature type="compositionally biased region" description="Basic and acidic residues" evidence="1">
    <location>
        <begin position="126"/>
        <end position="141"/>
    </location>
</feature>
<dbReference type="Proteomes" id="UP000634229">
    <property type="component" value="Unassembled WGS sequence"/>
</dbReference>
<feature type="region of interest" description="Disordered" evidence="1">
    <location>
        <begin position="193"/>
        <end position="216"/>
    </location>
</feature>
<evidence type="ECO:0000256" key="2">
    <source>
        <dbReference type="SAM" id="Phobius"/>
    </source>
</evidence>
<keyword evidence="2" id="KW-0472">Membrane</keyword>